<evidence type="ECO:0000256" key="10">
    <source>
        <dbReference type="SAM" id="Phobius"/>
    </source>
</evidence>
<feature type="chain" id="PRO_5025628200" description="Protein kinase domain-containing protein" evidence="11">
    <location>
        <begin position="39"/>
        <end position="784"/>
    </location>
</feature>
<evidence type="ECO:0000256" key="2">
    <source>
        <dbReference type="ARBA" id="ARBA00022614"/>
    </source>
</evidence>
<keyword evidence="4 11" id="KW-0732">Signal</keyword>
<evidence type="ECO:0000256" key="5">
    <source>
        <dbReference type="ARBA" id="ARBA00022737"/>
    </source>
</evidence>
<feature type="compositionally biased region" description="Basic and acidic residues" evidence="9">
    <location>
        <begin position="388"/>
        <end position="411"/>
    </location>
</feature>
<dbReference type="InterPro" id="IPR046959">
    <property type="entry name" value="PRK1-6/SRF4-like"/>
</dbReference>
<evidence type="ECO:0000259" key="12">
    <source>
        <dbReference type="PROSITE" id="PS50011"/>
    </source>
</evidence>
<dbReference type="PANTHER" id="PTHR48007">
    <property type="entry name" value="LEUCINE-RICH REPEAT RECEPTOR-LIKE PROTEIN KINASE PXC1"/>
    <property type="match status" value="1"/>
</dbReference>
<dbReference type="EMBL" id="CACVBM020001362">
    <property type="protein sequence ID" value="CAA7047030.1"/>
    <property type="molecule type" value="Genomic_DNA"/>
</dbReference>
<dbReference type="Gene3D" id="3.80.10.10">
    <property type="entry name" value="Ribonuclease Inhibitor"/>
    <property type="match status" value="1"/>
</dbReference>
<evidence type="ECO:0000256" key="7">
    <source>
        <dbReference type="ARBA" id="ARBA00023136"/>
    </source>
</evidence>
<evidence type="ECO:0000256" key="4">
    <source>
        <dbReference type="ARBA" id="ARBA00022729"/>
    </source>
</evidence>
<sequence>MAAQRSITQYYWCSKIYCLLLLPLLLSLLIWTPSISLAATNPDDVAAINGLFAALGAPVLPGWIASGGDPCGEAWQGIICNVSDIISITVNAANLQGELGDNLAKFTSIRGIDFSNNRIGGNIPLNLPVTLQHFFLSANQFTGSIPESLGTLSFLSDMSLNDNLLSGELPDVFQNLVGLINLDISTNNLSGTLPPSMENLSTLTTLRVQNNQFSGTLDVLQGLPLNDLDVENNLFTGPIPESLLSIPKFLKEGNLFNSTTDAPSLSPSISPTPSKPAPTRPLSGAPPPPAADRNRGKPADGPSSSEESTSRNSKSSSNNTKRIVLIAFASVLVFIILVLAILLLLPKCARRRREQSSRVFKRHQVGADRGNRENALENGPPALPPPVRSEKVPFTKAGEEPKVLHDLDRLQRPAPPPPISRQDSQDIDFSMLMPPPPPPPPPPPLPPMAEKVTVMPIKSPERLFKKSSPKARLPSTSVKHYSIASLQQYTESFSQENLLGSGMLGSVYRARLPNGKLFAVKKLDKRAYEQLQDHEFIELVNDIDRIRHANIVELVGYCAEHDQRLLVYEYCSNGTLQDGLHSDDEFKKKLSWNTRIGMALGAARALEYLHEVCEPPIIHRNFKAANVLLDDDLSVLVSDCGLAPLVSSGSVSQLSGQLLAAYGYGAPEFDSGIYTWQSDVYSFGVVMLEVLTGRMSYDRDRSRGEQFLVRWAIPQLHDIDALGKMVDPSLKGQYPAKSLSHFADIISRCVQSEPEFRPLMSEVVQDLLDMIRRERHGSGEPSTD</sequence>
<dbReference type="PANTHER" id="PTHR48007:SF68">
    <property type="entry name" value="PROTEIN KINASE DOMAIN-CONTAINING PROTEIN"/>
    <property type="match status" value="1"/>
</dbReference>
<dbReference type="Pfam" id="PF07714">
    <property type="entry name" value="PK_Tyr_Ser-Thr"/>
    <property type="match status" value="1"/>
</dbReference>
<evidence type="ECO:0000256" key="1">
    <source>
        <dbReference type="ARBA" id="ARBA00004370"/>
    </source>
</evidence>
<keyword evidence="3 10" id="KW-0812">Transmembrane</keyword>
<dbReference type="GO" id="GO:0005524">
    <property type="term" value="F:ATP binding"/>
    <property type="evidence" value="ECO:0007669"/>
    <property type="project" value="InterPro"/>
</dbReference>
<keyword evidence="5" id="KW-0677">Repeat</keyword>
<accession>A0A6D2KC28</accession>
<gene>
    <name evidence="13" type="ORF">MERR_LOCUS34265</name>
</gene>
<dbReference type="FunFam" id="1.10.510.10:FF:000095">
    <property type="entry name" value="protein STRUBBELIG-RECEPTOR FAMILY 8"/>
    <property type="match status" value="1"/>
</dbReference>
<feature type="region of interest" description="Disordered" evidence="9">
    <location>
        <begin position="260"/>
        <end position="318"/>
    </location>
</feature>
<dbReference type="InterPro" id="IPR032675">
    <property type="entry name" value="LRR_dom_sf"/>
</dbReference>
<keyword evidence="6 10" id="KW-1133">Transmembrane helix</keyword>
<keyword evidence="8" id="KW-0675">Receptor</keyword>
<dbReference type="Gene3D" id="3.30.200.20">
    <property type="entry name" value="Phosphorylase Kinase, domain 1"/>
    <property type="match status" value="1"/>
</dbReference>
<dbReference type="Proteomes" id="UP000467841">
    <property type="component" value="Unassembled WGS sequence"/>
</dbReference>
<feature type="compositionally biased region" description="Low complexity" evidence="9">
    <location>
        <begin position="303"/>
        <end position="318"/>
    </location>
</feature>
<dbReference type="InterPro" id="IPR001245">
    <property type="entry name" value="Ser-Thr/Tyr_kinase_cat_dom"/>
</dbReference>
<dbReference type="InterPro" id="IPR011009">
    <property type="entry name" value="Kinase-like_dom_sf"/>
</dbReference>
<dbReference type="AlphaFoldDB" id="A0A6D2KC28"/>
<dbReference type="FunFam" id="3.80.10.10:FF:000062">
    <property type="entry name" value="protein STRUBBELIG-RECEPTOR FAMILY 3"/>
    <property type="match status" value="1"/>
</dbReference>
<name>A0A6D2KC28_9BRAS</name>
<organism evidence="13 14">
    <name type="scientific">Microthlaspi erraticum</name>
    <dbReference type="NCBI Taxonomy" id="1685480"/>
    <lineage>
        <taxon>Eukaryota</taxon>
        <taxon>Viridiplantae</taxon>
        <taxon>Streptophyta</taxon>
        <taxon>Embryophyta</taxon>
        <taxon>Tracheophyta</taxon>
        <taxon>Spermatophyta</taxon>
        <taxon>Magnoliopsida</taxon>
        <taxon>eudicotyledons</taxon>
        <taxon>Gunneridae</taxon>
        <taxon>Pentapetalae</taxon>
        <taxon>rosids</taxon>
        <taxon>malvids</taxon>
        <taxon>Brassicales</taxon>
        <taxon>Brassicaceae</taxon>
        <taxon>Coluteocarpeae</taxon>
        <taxon>Microthlaspi</taxon>
    </lineage>
</organism>
<dbReference type="GO" id="GO:0004672">
    <property type="term" value="F:protein kinase activity"/>
    <property type="evidence" value="ECO:0007669"/>
    <property type="project" value="InterPro"/>
</dbReference>
<dbReference type="FunFam" id="3.30.200.20:FF:000125">
    <property type="entry name" value="Protein STRUBBELIG-RECEPTOR FAMILY 8"/>
    <property type="match status" value="1"/>
</dbReference>
<keyword evidence="7 10" id="KW-0472">Membrane</keyword>
<feature type="domain" description="Protein kinase" evidence="12">
    <location>
        <begin position="493"/>
        <end position="771"/>
    </location>
</feature>
<dbReference type="SUPFAM" id="SSF101447">
    <property type="entry name" value="Formin homology 2 domain (FH2 domain)"/>
    <property type="match status" value="1"/>
</dbReference>
<evidence type="ECO:0000256" key="6">
    <source>
        <dbReference type="ARBA" id="ARBA00022989"/>
    </source>
</evidence>
<dbReference type="OrthoDB" id="676979at2759"/>
<feature type="compositionally biased region" description="Low complexity" evidence="9">
    <location>
        <begin position="263"/>
        <end position="272"/>
    </location>
</feature>
<evidence type="ECO:0000256" key="11">
    <source>
        <dbReference type="SAM" id="SignalP"/>
    </source>
</evidence>
<dbReference type="InterPro" id="IPR000719">
    <property type="entry name" value="Prot_kinase_dom"/>
</dbReference>
<evidence type="ECO:0000313" key="14">
    <source>
        <dbReference type="Proteomes" id="UP000467841"/>
    </source>
</evidence>
<protein>
    <recommendedName>
        <fullName evidence="12">Protein kinase domain-containing protein</fullName>
    </recommendedName>
</protein>
<proteinExistence type="predicted"/>
<evidence type="ECO:0000256" key="3">
    <source>
        <dbReference type="ARBA" id="ARBA00022692"/>
    </source>
</evidence>
<feature type="transmembrane region" description="Helical" evidence="10">
    <location>
        <begin position="323"/>
        <end position="345"/>
    </location>
</feature>
<dbReference type="InterPro" id="IPR013210">
    <property type="entry name" value="LRR_N_plant-typ"/>
</dbReference>
<keyword evidence="14" id="KW-1185">Reference proteome</keyword>
<comment type="subcellular location">
    <subcellularLocation>
        <location evidence="1">Membrane</location>
    </subcellularLocation>
</comment>
<feature type="compositionally biased region" description="Pro residues" evidence="9">
    <location>
        <begin position="433"/>
        <end position="442"/>
    </location>
</feature>
<dbReference type="InterPro" id="IPR001611">
    <property type="entry name" value="Leu-rich_rpt"/>
</dbReference>
<dbReference type="SUPFAM" id="SSF56112">
    <property type="entry name" value="Protein kinase-like (PK-like)"/>
    <property type="match status" value="1"/>
</dbReference>
<comment type="caution">
    <text evidence="13">The sequence shown here is derived from an EMBL/GenBank/DDBJ whole genome shotgun (WGS) entry which is preliminary data.</text>
</comment>
<feature type="compositionally biased region" description="Basic and acidic residues" evidence="9">
    <location>
        <begin position="365"/>
        <end position="375"/>
    </location>
</feature>
<feature type="signal peptide" evidence="11">
    <location>
        <begin position="1"/>
        <end position="38"/>
    </location>
</feature>
<dbReference type="SUPFAM" id="SSF52058">
    <property type="entry name" value="L domain-like"/>
    <property type="match status" value="1"/>
</dbReference>
<dbReference type="Gene3D" id="1.10.510.10">
    <property type="entry name" value="Transferase(Phosphotransferase) domain 1"/>
    <property type="match status" value="1"/>
</dbReference>
<evidence type="ECO:0000313" key="13">
    <source>
        <dbReference type="EMBL" id="CAA7047030.1"/>
    </source>
</evidence>
<dbReference type="Pfam" id="PF00560">
    <property type="entry name" value="LRR_1"/>
    <property type="match status" value="2"/>
</dbReference>
<dbReference type="Pfam" id="PF08263">
    <property type="entry name" value="LRRNT_2"/>
    <property type="match status" value="1"/>
</dbReference>
<dbReference type="GO" id="GO:0016020">
    <property type="term" value="C:membrane"/>
    <property type="evidence" value="ECO:0007669"/>
    <property type="project" value="UniProtKB-SubCell"/>
</dbReference>
<evidence type="ECO:0000256" key="8">
    <source>
        <dbReference type="ARBA" id="ARBA00023170"/>
    </source>
</evidence>
<feature type="region of interest" description="Disordered" evidence="9">
    <location>
        <begin position="352"/>
        <end position="442"/>
    </location>
</feature>
<feature type="compositionally biased region" description="Basic residues" evidence="9">
    <location>
        <begin position="352"/>
        <end position="364"/>
    </location>
</feature>
<evidence type="ECO:0000256" key="9">
    <source>
        <dbReference type="SAM" id="MobiDB-lite"/>
    </source>
</evidence>
<feature type="compositionally biased region" description="Pro residues" evidence="9">
    <location>
        <begin position="273"/>
        <end position="290"/>
    </location>
</feature>
<reference evidence="13" key="1">
    <citation type="submission" date="2020-01" db="EMBL/GenBank/DDBJ databases">
        <authorList>
            <person name="Mishra B."/>
        </authorList>
    </citation>
    <scope>NUCLEOTIDE SEQUENCE [LARGE SCALE GENOMIC DNA]</scope>
</reference>
<keyword evidence="2" id="KW-0433">Leucine-rich repeat</keyword>
<dbReference type="PROSITE" id="PS50011">
    <property type="entry name" value="PROTEIN_KINASE_DOM"/>
    <property type="match status" value="1"/>
</dbReference>